<evidence type="ECO:0000256" key="5">
    <source>
        <dbReference type="ARBA" id="ARBA00022692"/>
    </source>
</evidence>
<keyword evidence="3" id="KW-1003">Cell membrane</keyword>
<keyword evidence="5 12" id="KW-0812">Transmembrane</keyword>
<dbReference type="AlphaFoldDB" id="A0A382IT35"/>
<name>A0A382IT35_9ZZZZ</name>
<evidence type="ECO:0000256" key="4">
    <source>
        <dbReference type="ARBA" id="ARBA00022519"/>
    </source>
</evidence>
<evidence type="ECO:0000256" key="6">
    <source>
        <dbReference type="ARBA" id="ARBA00022723"/>
    </source>
</evidence>
<dbReference type="GO" id="GO:0046872">
    <property type="term" value="F:metal ion binding"/>
    <property type="evidence" value="ECO:0007669"/>
    <property type="project" value="UniProtKB-KW"/>
</dbReference>
<dbReference type="InterPro" id="IPR033885">
    <property type="entry name" value="AlkB/XylM"/>
</dbReference>
<feature type="transmembrane region" description="Helical" evidence="12">
    <location>
        <begin position="221"/>
        <end position="239"/>
    </location>
</feature>
<keyword evidence="6" id="KW-0479">Metal-binding</keyword>
<dbReference type="GO" id="GO:0004497">
    <property type="term" value="F:monooxygenase activity"/>
    <property type="evidence" value="ECO:0007669"/>
    <property type="project" value="UniProtKB-KW"/>
</dbReference>
<dbReference type="InterPro" id="IPR005804">
    <property type="entry name" value="FA_desaturase_dom"/>
</dbReference>
<gene>
    <name evidence="14" type="ORF">METZ01_LOCUS254655</name>
</gene>
<keyword evidence="4" id="KW-0997">Cell inner membrane</keyword>
<organism evidence="14">
    <name type="scientific">marine metagenome</name>
    <dbReference type="NCBI Taxonomy" id="408172"/>
    <lineage>
        <taxon>unclassified sequences</taxon>
        <taxon>metagenomes</taxon>
        <taxon>ecological metagenomes</taxon>
    </lineage>
</organism>
<evidence type="ECO:0000256" key="11">
    <source>
        <dbReference type="ARBA" id="ARBA00023136"/>
    </source>
</evidence>
<reference evidence="14" key="1">
    <citation type="submission" date="2018-05" db="EMBL/GenBank/DDBJ databases">
        <authorList>
            <person name="Lanie J.A."/>
            <person name="Ng W.-L."/>
            <person name="Kazmierczak K.M."/>
            <person name="Andrzejewski T.M."/>
            <person name="Davidsen T.M."/>
            <person name="Wayne K.J."/>
            <person name="Tettelin H."/>
            <person name="Glass J.I."/>
            <person name="Rusch D."/>
            <person name="Podicherti R."/>
            <person name="Tsui H.-C.T."/>
            <person name="Winkler M.E."/>
        </authorList>
    </citation>
    <scope>NUCLEOTIDE SEQUENCE</scope>
</reference>
<evidence type="ECO:0000256" key="3">
    <source>
        <dbReference type="ARBA" id="ARBA00022475"/>
    </source>
</evidence>
<accession>A0A382IT35</accession>
<dbReference type="PANTHER" id="PTHR38674:SF1">
    <property type="entry name" value="ALKANE 1-MONOOXYGENASE 1"/>
    <property type="match status" value="1"/>
</dbReference>
<protein>
    <recommendedName>
        <fullName evidence="13">Fatty acid desaturase domain-containing protein</fullName>
    </recommendedName>
</protein>
<keyword evidence="7 12" id="KW-1133">Transmembrane helix</keyword>
<comment type="similarity">
    <text evidence="2">Belongs to the fatty acid desaturase type 1 family. AlkB subfamily.</text>
</comment>
<feature type="domain" description="Fatty acid desaturase" evidence="13">
    <location>
        <begin position="99"/>
        <end position="269"/>
    </location>
</feature>
<sequence>MSSLTPRPYYLLGLAIPLSVIIGNYLGDFYVGTATFLGLVVCPLLDLLLGEGEDSNPEDASPVFFDAILYMHVTLQFVAIASFINFVLSDPEFNFLILSTLSTGFSSGISGIVVAHELIHRKGFPKYCGYLLLWTTSYLHFESEHVRGHHKYVGTDSDPASAKAEHGLQYFVLTTVPKQFVDSWKIEMGRGNSMFFHQASLFLLIELFTLVGLYYLFGIGVVWAFLGQCAVAVYLLEYVNYIRHWGLRRDVKDRVTAQISWQSDARLSRYVLV</sequence>
<evidence type="ECO:0000259" key="13">
    <source>
        <dbReference type="Pfam" id="PF00487"/>
    </source>
</evidence>
<evidence type="ECO:0000313" key="14">
    <source>
        <dbReference type="EMBL" id="SVC01801.1"/>
    </source>
</evidence>
<feature type="transmembrane region" description="Helical" evidence="12">
    <location>
        <begin position="63"/>
        <end position="87"/>
    </location>
</feature>
<evidence type="ECO:0000256" key="2">
    <source>
        <dbReference type="ARBA" id="ARBA00010823"/>
    </source>
</evidence>
<keyword evidence="9" id="KW-0408">Iron</keyword>
<evidence type="ECO:0000256" key="7">
    <source>
        <dbReference type="ARBA" id="ARBA00022989"/>
    </source>
</evidence>
<evidence type="ECO:0000256" key="12">
    <source>
        <dbReference type="SAM" id="Phobius"/>
    </source>
</evidence>
<proteinExistence type="inferred from homology"/>
<evidence type="ECO:0000256" key="1">
    <source>
        <dbReference type="ARBA" id="ARBA00004429"/>
    </source>
</evidence>
<feature type="non-terminal residue" evidence="14">
    <location>
        <position position="273"/>
    </location>
</feature>
<keyword evidence="10" id="KW-0503">Monooxygenase</keyword>
<keyword evidence="11 12" id="KW-0472">Membrane</keyword>
<evidence type="ECO:0000256" key="8">
    <source>
        <dbReference type="ARBA" id="ARBA00023002"/>
    </source>
</evidence>
<dbReference type="GO" id="GO:0005886">
    <property type="term" value="C:plasma membrane"/>
    <property type="evidence" value="ECO:0007669"/>
    <property type="project" value="UniProtKB-SubCell"/>
</dbReference>
<dbReference type="PANTHER" id="PTHR38674">
    <property type="entry name" value="ALKANE 1-MONOOXYGENASE 1"/>
    <property type="match status" value="1"/>
</dbReference>
<keyword evidence="8" id="KW-0560">Oxidoreductase</keyword>
<dbReference type="EMBL" id="UINC01068864">
    <property type="protein sequence ID" value="SVC01801.1"/>
    <property type="molecule type" value="Genomic_DNA"/>
</dbReference>
<evidence type="ECO:0000256" key="10">
    <source>
        <dbReference type="ARBA" id="ARBA00023033"/>
    </source>
</evidence>
<feature type="transmembrane region" description="Helical" evidence="12">
    <location>
        <begin position="195"/>
        <end position="215"/>
    </location>
</feature>
<evidence type="ECO:0000256" key="9">
    <source>
        <dbReference type="ARBA" id="ARBA00023004"/>
    </source>
</evidence>
<dbReference type="GO" id="GO:0006629">
    <property type="term" value="P:lipid metabolic process"/>
    <property type="evidence" value="ECO:0007669"/>
    <property type="project" value="InterPro"/>
</dbReference>
<dbReference type="Pfam" id="PF00487">
    <property type="entry name" value="FA_desaturase"/>
    <property type="match status" value="1"/>
</dbReference>
<comment type="subcellular location">
    <subcellularLocation>
        <location evidence="1">Cell inner membrane</location>
        <topology evidence="1">Multi-pass membrane protein</topology>
    </subcellularLocation>
</comment>
<feature type="transmembrane region" description="Helical" evidence="12">
    <location>
        <begin position="9"/>
        <end position="27"/>
    </location>
</feature>